<evidence type="ECO:0000256" key="11">
    <source>
        <dbReference type="SAM" id="SignalP"/>
    </source>
</evidence>
<dbReference type="Gene3D" id="2.60.40.2310">
    <property type="match status" value="1"/>
</dbReference>
<dbReference type="InterPro" id="IPR000209">
    <property type="entry name" value="Peptidase_S8/S53_dom"/>
</dbReference>
<dbReference type="PROSITE" id="PS00136">
    <property type="entry name" value="SUBTILASE_ASP"/>
    <property type="match status" value="1"/>
</dbReference>
<name>A0A8B7CQ81_PHODC</name>
<gene>
    <name evidence="17" type="primary">LOC103717438</name>
</gene>
<proteinExistence type="inferred from homology"/>
<keyword evidence="4 10" id="KW-0645">Protease</keyword>
<dbReference type="Gene3D" id="3.40.50.200">
    <property type="entry name" value="Peptidase S8/S53 domain"/>
    <property type="match status" value="1"/>
</dbReference>
<evidence type="ECO:0000313" key="16">
    <source>
        <dbReference type="Proteomes" id="UP000228380"/>
    </source>
</evidence>
<feature type="signal peptide" evidence="11">
    <location>
        <begin position="1"/>
        <end position="26"/>
    </location>
</feature>
<feature type="domain" description="Peptidase S8/S53" evidence="12">
    <location>
        <begin position="142"/>
        <end position="582"/>
    </location>
</feature>
<dbReference type="GeneID" id="103717438"/>
<evidence type="ECO:0000256" key="2">
    <source>
        <dbReference type="ARBA" id="ARBA00011073"/>
    </source>
</evidence>
<organism evidence="16 17">
    <name type="scientific">Phoenix dactylifera</name>
    <name type="common">Date palm</name>
    <dbReference type="NCBI Taxonomy" id="42345"/>
    <lineage>
        <taxon>Eukaryota</taxon>
        <taxon>Viridiplantae</taxon>
        <taxon>Streptophyta</taxon>
        <taxon>Embryophyta</taxon>
        <taxon>Tracheophyta</taxon>
        <taxon>Spermatophyta</taxon>
        <taxon>Magnoliopsida</taxon>
        <taxon>Liliopsida</taxon>
        <taxon>Arecaceae</taxon>
        <taxon>Coryphoideae</taxon>
        <taxon>Phoeniceae</taxon>
        <taxon>Phoenix</taxon>
    </lineage>
</organism>
<dbReference type="InterPro" id="IPR003137">
    <property type="entry name" value="PA_domain"/>
</dbReference>
<comment type="subcellular location">
    <subcellularLocation>
        <location evidence="1">Secreted</location>
    </subcellularLocation>
</comment>
<evidence type="ECO:0000259" key="12">
    <source>
        <dbReference type="Pfam" id="PF00082"/>
    </source>
</evidence>
<evidence type="ECO:0000256" key="9">
    <source>
        <dbReference type="PIRSR" id="PIRSR615500-1"/>
    </source>
</evidence>
<evidence type="ECO:0000313" key="17">
    <source>
        <dbReference type="RefSeq" id="XP_008804041.2"/>
    </source>
</evidence>
<dbReference type="KEGG" id="pda:103717438"/>
<dbReference type="PROSITE" id="PS51892">
    <property type="entry name" value="SUBTILASE"/>
    <property type="match status" value="1"/>
</dbReference>
<dbReference type="InterPro" id="IPR037045">
    <property type="entry name" value="S8pro/Inhibitor_I9_sf"/>
</dbReference>
<dbReference type="Gene3D" id="3.50.30.30">
    <property type="match status" value="1"/>
</dbReference>
<dbReference type="InterPro" id="IPR015500">
    <property type="entry name" value="Peptidase_S8_subtilisin-rel"/>
</dbReference>
<dbReference type="SUPFAM" id="SSF52743">
    <property type="entry name" value="Subtilisin-like"/>
    <property type="match status" value="1"/>
</dbReference>
<dbReference type="AlphaFoldDB" id="A0A8B7CQ81"/>
<feature type="chain" id="PRO_5034852046" evidence="11">
    <location>
        <begin position="27"/>
        <end position="761"/>
    </location>
</feature>
<dbReference type="PRINTS" id="PR00723">
    <property type="entry name" value="SUBTILISIN"/>
</dbReference>
<dbReference type="InterPro" id="IPR034197">
    <property type="entry name" value="Peptidases_S8_3"/>
</dbReference>
<evidence type="ECO:0000256" key="8">
    <source>
        <dbReference type="ARBA" id="ARBA00023180"/>
    </source>
</evidence>
<dbReference type="InterPro" id="IPR010259">
    <property type="entry name" value="S8pro/Inhibitor_I9"/>
</dbReference>
<dbReference type="CDD" id="cd02120">
    <property type="entry name" value="PA_subtilisin_like"/>
    <property type="match status" value="1"/>
</dbReference>
<dbReference type="FunFam" id="3.50.30.30:FF:000005">
    <property type="entry name" value="subtilisin-like protease SBT1.5"/>
    <property type="match status" value="1"/>
</dbReference>
<keyword evidence="7 10" id="KW-0720">Serine protease</keyword>
<feature type="active site" description="Charge relay system" evidence="9 10">
    <location>
        <position position="151"/>
    </location>
</feature>
<dbReference type="InterPro" id="IPR046450">
    <property type="entry name" value="PA_dom_sf"/>
</dbReference>
<accession>A0A8B7CQ81</accession>
<evidence type="ECO:0000256" key="5">
    <source>
        <dbReference type="ARBA" id="ARBA00022729"/>
    </source>
</evidence>
<dbReference type="InterPro" id="IPR041469">
    <property type="entry name" value="Subtilisin-like_FN3"/>
</dbReference>
<feature type="active site" description="Charge relay system" evidence="9 10">
    <location>
        <position position="545"/>
    </location>
</feature>
<dbReference type="InterPro" id="IPR036852">
    <property type="entry name" value="Peptidase_S8/S53_dom_sf"/>
</dbReference>
<evidence type="ECO:0000256" key="1">
    <source>
        <dbReference type="ARBA" id="ARBA00004613"/>
    </source>
</evidence>
<feature type="domain" description="Subtilisin-like protease fibronectin type-III" evidence="15">
    <location>
        <begin position="659"/>
        <end position="757"/>
    </location>
</feature>
<dbReference type="SUPFAM" id="SSF52025">
    <property type="entry name" value="PA domain"/>
    <property type="match status" value="1"/>
</dbReference>
<protein>
    <submittedName>
        <fullName evidence="17">Subtilisin-like protease</fullName>
    </submittedName>
</protein>
<keyword evidence="8" id="KW-0325">Glycoprotein</keyword>
<evidence type="ECO:0000256" key="4">
    <source>
        <dbReference type="ARBA" id="ARBA00022670"/>
    </source>
</evidence>
<dbReference type="Pfam" id="PF05922">
    <property type="entry name" value="Inhibitor_I9"/>
    <property type="match status" value="1"/>
</dbReference>
<keyword evidence="16" id="KW-1185">Reference proteome</keyword>
<dbReference type="CDD" id="cd04852">
    <property type="entry name" value="Peptidases_S8_3"/>
    <property type="match status" value="1"/>
</dbReference>
<dbReference type="PANTHER" id="PTHR10795">
    <property type="entry name" value="PROPROTEIN CONVERTASE SUBTILISIN/KEXIN"/>
    <property type="match status" value="1"/>
</dbReference>
<evidence type="ECO:0000256" key="6">
    <source>
        <dbReference type="ARBA" id="ARBA00022801"/>
    </source>
</evidence>
<dbReference type="RefSeq" id="XP_008804041.2">
    <property type="nucleotide sequence ID" value="XM_008805819.3"/>
</dbReference>
<keyword evidence="3" id="KW-0964">Secreted</keyword>
<dbReference type="FunFam" id="3.40.50.200:FF:000006">
    <property type="entry name" value="Subtilisin-like protease SBT1.5"/>
    <property type="match status" value="1"/>
</dbReference>
<evidence type="ECO:0000256" key="10">
    <source>
        <dbReference type="PROSITE-ProRule" id="PRU01240"/>
    </source>
</evidence>
<keyword evidence="5 11" id="KW-0732">Signal</keyword>
<evidence type="ECO:0000259" key="15">
    <source>
        <dbReference type="Pfam" id="PF17766"/>
    </source>
</evidence>
<dbReference type="GO" id="GO:0005576">
    <property type="term" value="C:extracellular region"/>
    <property type="evidence" value="ECO:0007669"/>
    <property type="project" value="UniProtKB-SubCell"/>
</dbReference>
<dbReference type="Gene3D" id="3.30.70.80">
    <property type="entry name" value="Peptidase S8 propeptide/proteinase inhibitor I9"/>
    <property type="match status" value="1"/>
</dbReference>
<evidence type="ECO:0000259" key="13">
    <source>
        <dbReference type="Pfam" id="PF02225"/>
    </source>
</evidence>
<dbReference type="Proteomes" id="UP000228380">
    <property type="component" value="Unplaced"/>
</dbReference>
<feature type="domain" description="PA" evidence="13">
    <location>
        <begin position="373"/>
        <end position="461"/>
    </location>
</feature>
<evidence type="ECO:0000259" key="14">
    <source>
        <dbReference type="Pfam" id="PF05922"/>
    </source>
</evidence>
<dbReference type="GO" id="GO:0006508">
    <property type="term" value="P:proteolysis"/>
    <property type="evidence" value="ECO:0007669"/>
    <property type="project" value="UniProtKB-KW"/>
</dbReference>
<dbReference type="Pfam" id="PF00082">
    <property type="entry name" value="Peptidase_S8"/>
    <property type="match status" value="1"/>
</dbReference>
<dbReference type="Pfam" id="PF17766">
    <property type="entry name" value="fn3_6"/>
    <property type="match status" value="1"/>
</dbReference>
<evidence type="ECO:0000256" key="7">
    <source>
        <dbReference type="ARBA" id="ARBA00022825"/>
    </source>
</evidence>
<dbReference type="OrthoDB" id="206201at2759"/>
<comment type="similarity">
    <text evidence="2 10">Belongs to the peptidase S8 family.</text>
</comment>
<evidence type="ECO:0000256" key="3">
    <source>
        <dbReference type="ARBA" id="ARBA00022525"/>
    </source>
</evidence>
<keyword evidence="6 10" id="KW-0378">Hydrolase</keyword>
<dbReference type="InterPro" id="IPR045051">
    <property type="entry name" value="SBT"/>
</dbReference>
<dbReference type="Pfam" id="PF02225">
    <property type="entry name" value="PA"/>
    <property type="match status" value="1"/>
</dbReference>
<reference evidence="17" key="1">
    <citation type="submission" date="2025-08" db="UniProtKB">
        <authorList>
            <consortium name="RefSeq"/>
        </authorList>
    </citation>
    <scope>IDENTIFICATION</scope>
    <source>
        <tissue evidence="17">Young leaves</tissue>
    </source>
</reference>
<feature type="active site" description="Charge relay system" evidence="9 10">
    <location>
        <position position="217"/>
    </location>
</feature>
<dbReference type="InterPro" id="IPR023827">
    <property type="entry name" value="Peptidase_S8_Asp-AS"/>
</dbReference>
<dbReference type="GO" id="GO:0004252">
    <property type="term" value="F:serine-type endopeptidase activity"/>
    <property type="evidence" value="ECO:0007669"/>
    <property type="project" value="UniProtKB-UniRule"/>
</dbReference>
<feature type="domain" description="Inhibitor I9" evidence="14">
    <location>
        <begin position="44"/>
        <end position="119"/>
    </location>
</feature>
<sequence>MGNLSLLTLLHLLFFFILFSPFSVTARNHVGFITVGAEASELQTYVVHVQPPLSTVFATSTDREMWYKSFLPETPARMVHMYTNVASGFAARLTEQELEDIKKKPGFVHAYPDRLYSLQTTHTPEFLGLQLNRGVWKDANYGEGVIVGVLDTGIFPDHPSFSGDGVPPPPAKWKGRCDFNASLCNNKIIGARSFISGAMAMKGRGTAATPPVDDEGHGTHTASTAAGARVAGANVLGNAKGTASGMAPLAHLAIYKVCTEDGCADSDILAAMDAAVGDGADVLSLSLGGDSVPFYIDGIAIGAFGAVKNGVFVSCAAGNSGPNASSLSNEAPWILTVAASTMDRNIRVTVKLGNGQEFNGESLYQPQMYTPTFYPLVYAGAGPKPDAAFCGNGSLDGLDVKGKIVLCQRGGDVARIAKGITVQSAGGVGLVLTNGPLDGYSTLADAHVLPASYVGYSDGVKIKSYIAASSNPTASFIFKGTVLGVSPAPAITSFSSRGPSLASPGILKPDITGPGVSVLAAWPFQVGPPTFISTGPTFNIISGTSMSTPHLSGIAALVKAAHPDWSPAAIKSAIMTTADILDHSGKPIVNEQHLPANLFALGAGHVNPVKADDPGLVYDLSAGDYIPYLCGLGYTSSQVTTIARQHVNCLLIKNITEAELNYPSISVSLGAATTSITVERTVKNVGEAMSEYSADVDAPYGVAVSVSPAKLQFSEVNQEMKFYVTFSASRSGGGVRFSQGYLNWVSEKRMVRSPISVTFGN</sequence>